<dbReference type="EMBL" id="FODY01000027">
    <property type="protein sequence ID" value="SEP42119.1"/>
    <property type="molecule type" value="Genomic_DNA"/>
</dbReference>
<dbReference type="RefSeq" id="WP_091750681.1">
    <property type="nucleotide sequence ID" value="NZ_FODY01000027.1"/>
</dbReference>
<evidence type="ECO:0008006" key="3">
    <source>
        <dbReference type="Google" id="ProtNLM"/>
    </source>
</evidence>
<keyword evidence="2" id="KW-1185">Reference proteome</keyword>
<dbReference type="STRING" id="112903.SAMN04490178_12752"/>
<dbReference type="Proteomes" id="UP000198847">
    <property type="component" value="Unassembled WGS sequence"/>
</dbReference>
<name>A0A1H8XQD8_9FIRM</name>
<reference evidence="1 2" key="1">
    <citation type="submission" date="2016-10" db="EMBL/GenBank/DDBJ databases">
        <authorList>
            <person name="de Groot N.N."/>
        </authorList>
    </citation>
    <scope>NUCLEOTIDE SEQUENCE [LARGE SCALE GENOMIC DNA]</scope>
    <source>
        <strain evidence="1 2">DSM 13305</strain>
    </source>
</reference>
<proteinExistence type="predicted"/>
<dbReference type="OrthoDB" id="1788105at2"/>
<evidence type="ECO:0000313" key="2">
    <source>
        <dbReference type="Proteomes" id="UP000198847"/>
    </source>
</evidence>
<organism evidence="1 2">
    <name type="scientific">Propionispora vibrioides</name>
    <dbReference type="NCBI Taxonomy" id="112903"/>
    <lineage>
        <taxon>Bacteria</taxon>
        <taxon>Bacillati</taxon>
        <taxon>Bacillota</taxon>
        <taxon>Negativicutes</taxon>
        <taxon>Selenomonadales</taxon>
        <taxon>Sporomusaceae</taxon>
        <taxon>Propionispora</taxon>
    </lineage>
</organism>
<protein>
    <recommendedName>
        <fullName evidence="3">Self-protective colicin-like immunity</fullName>
    </recommendedName>
</protein>
<dbReference type="AlphaFoldDB" id="A0A1H8XQD8"/>
<accession>A0A1H8XQD8</accession>
<evidence type="ECO:0000313" key="1">
    <source>
        <dbReference type="EMBL" id="SEP42119.1"/>
    </source>
</evidence>
<sequence>MPKNASTQFMLDYVQSYLDGERSRMDFDLDFSYCLIKHYSKMEKANRALAECFNFYIAEEGFDQAEGLSDAQHKKLIQKQFNEFNAVLRDGFF</sequence>
<gene>
    <name evidence="1" type="ORF">SAMN04490178_12752</name>
</gene>